<keyword evidence="1" id="KW-0472">Membrane</keyword>
<feature type="transmembrane region" description="Helical" evidence="1">
    <location>
        <begin position="202"/>
        <end position="219"/>
    </location>
</feature>
<keyword evidence="1" id="KW-0812">Transmembrane</keyword>
<evidence type="ECO:0000313" key="3">
    <source>
        <dbReference type="Proteomes" id="UP000436694"/>
    </source>
</evidence>
<accession>A0A844AQT7</accession>
<sequence>MLNSLIVVTCVICGAVLMWPRLAHAPLWRATITPLASIIGSGFLVLGPILNASYGAFAPLVMALLCLLASGFGRTITFNIRWLEHRHSEPRLHRVIETTSAWALAFAYFVSVAYYLNLLGSFALTLTDTNDAFHARLVTSGVFALILLVGWSRGFGALERMEQISVGVKLSIIAGLLFALIWSFADHLHHGTLVWSAPTQTGWGAVTLGFGLLVTVQGFETARYLGDSYDADTRVRALKLAQILSSVIYMIYILCLTFIFAPDAMALEETAIIPLMAVVAPILPMLLVAAALSAQFSAAVADTAGSGGLIAELTRHRLPATAVYALLTGFGLWLTWQSDVFEIITYASRAFALYYALQAGLAALRANHTGQSMRTLCFGGFALLGVMIVIFGAAVE</sequence>
<feature type="transmembrane region" description="Helical" evidence="1">
    <location>
        <begin position="30"/>
        <end position="50"/>
    </location>
</feature>
<feature type="transmembrane region" description="Helical" evidence="1">
    <location>
        <begin position="56"/>
        <end position="80"/>
    </location>
</feature>
<keyword evidence="1" id="KW-1133">Transmembrane helix</keyword>
<feature type="transmembrane region" description="Helical" evidence="1">
    <location>
        <begin position="343"/>
        <end position="364"/>
    </location>
</feature>
<organism evidence="2 3">
    <name type="scientific">Tritonibacter aquimaris</name>
    <dbReference type="NCBI Taxonomy" id="2663379"/>
    <lineage>
        <taxon>Bacteria</taxon>
        <taxon>Pseudomonadati</taxon>
        <taxon>Pseudomonadota</taxon>
        <taxon>Alphaproteobacteria</taxon>
        <taxon>Rhodobacterales</taxon>
        <taxon>Paracoccaceae</taxon>
        <taxon>Tritonibacter</taxon>
    </lineage>
</organism>
<protein>
    <submittedName>
        <fullName evidence="2">Uncharacterized protein</fullName>
    </submittedName>
</protein>
<feature type="transmembrane region" description="Helical" evidence="1">
    <location>
        <begin position="164"/>
        <end position="182"/>
    </location>
</feature>
<feature type="transmembrane region" description="Helical" evidence="1">
    <location>
        <begin position="6"/>
        <end position="23"/>
    </location>
</feature>
<feature type="transmembrane region" description="Helical" evidence="1">
    <location>
        <begin position="376"/>
        <end position="395"/>
    </location>
</feature>
<reference evidence="2 3" key="1">
    <citation type="submission" date="2019-10" db="EMBL/GenBank/DDBJ databases">
        <title>Epibacterium sp. nov., isolated from seawater.</title>
        <authorList>
            <person name="Zhang X."/>
            <person name="Li N."/>
        </authorList>
    </citation>
    <scope>NUCLEOTIDE SEQUENCE [LARGE SCALE GENOMIC DNA]</scope>
    <source>
        <strain evidence="2 3">SM1969</strain>
    </source>
</reference>
<feature type="transmembrane region" description="Helical" evidence="1">
    <location>
        <begin position="272"/>
        <end position="297"/>
    </location>
</feature>
<dbReference type="EMBL" id="WIXK01000005">
    <property type="protein sequence ID" value="MQY43293.1"/>
    <property type="molecule type" value="Genomic_DNA"/>
</dbReference>
<feature type="transmembrane region" description="Helical" evidence="1">
    <location>
        <begin position="133"/>
        <end position="152"/>
    </location>
</feature>
<feature type="transmembrane region" description="Helical" evidence="1">
    <location>
        <begin position="240"/>
        <end position="260"/>
    </location>
</feature>
<name>A0A844AQT7_9RHOB</name>
<comment type="caution">
    <text evidence="2">The sequence shown here is derived from an EMBL/GenBank/DDBJ whole genome shotgun (WGS) entry which is preliminary data.</text>
</comment>
<dbReference type="Gene3D" id="1.20.1740.10">
    <property type="entry name" value="Amino acid/polyamine transporter I"/>
    <property type="match status" value="1"/>
</dbReference>
<evidence type="ECO:0000313" key="2">
    <source>
        <dbReference type="EMBL" id="MQY43293.1"/>
    </source>
</evidence>
<feature type="transmembrane region" description="Helical" evidence="1">
    <location>
        <begin position="318"/>
        <end position="337"/>
    </location>
</feature>
<gene>
    <name evidence="2" type="ORF">GG681_11630</name>
</gene>
<evidence type="ECO:0000256" key="1">
    <source>
        <dbReference type="SAM" id="Phobius"/>
    </source>
</evidence>
<dbReference type="Proteomes" id="UP000436694">
    <property type="component" value="Unassembled WGS sequence"/>
</dbReference>
<dbReference type="AlphaFoldDB" id="A0A844AQT7"/>
<keyword evidence="3" id="KW-1185">Reference proteome</keyword>
<proteinExistence type="predicted"/>
<feature type="transmembrane region" description="Helical" evidence="1">
    <location>
        <begin position="101"/>
        <end position="127"/>
    </location>
</feature>